<organism evidence="3 4">
    <name type="scientific">Jatrophihabitans telluris</name>
    <dbReference type="NCBI Taxonomy" id="2038343"/>
    <lineage>
        <taxon>Bacteria</taxon>
        <taxon>Bacillati</taxon>
        <taxon>Actinomycetota</taxon>
        <taxon>Actinomycetes</taxon>
        <taxon>Jatrophihabitantales</taxon>
        <taxon>Jatrophihabitantaceae</taxon>
        <taxon>Jatrophihabitans</taxon>
    </lineage>
</organism>
<dbReference type="Pfam" id="PF03861">
    <property type="entry name" value="ANTAR"/>
    <property type="match status" value="1"/>
</dbReference>
<evidence type="ECO:0000259" key="2">
    <source>
        <dbReference type="PROSITE" id="PS50921"/>
    </source>
</evidence>
<dbReference type="RefSeq" id="WP_249773188.1">
    <property type="nucleotide sequence ID" value="NZ_CP097332.1"/>
</dbReference>
<feature type="domain" description="ANTAR" evidence="2">
    <location>
        <begin position="139"/>
        <end position="200"/>
    </location>
</feature>
<evidence type="ECO:0000313" key="4">
    <source>
        <dbReference type="Proteomes" id="UP001056336"/>
    </source>
</evidence>
<protein>
    <submittedName>
        <fullName evidence="3">ANTAR domain-containing protein</fullName>
    </submittedName>
</protein>
<reference evidence="3" key="2">
    <citation type="submission" date="2022-05" db="EMBL/GenBank/DDBJ databases">
        <authorList>
            <person name="Kim J.-S."/>
            <person name="Lee K."/>
            <person name="Suh M."/>
            <person name="Eom M."/>
            <person name="Kim J.-S."/>
            <person name="Kim D.-S."/>
            <person name="Ko S.-H."/>
            <person name="Shin Y."/>
            <person name="Lee J.-S."/>
        </authorList>
    </citation>
    <scope>NUCLEOTIDE SEQUENCE</scope>
    <source>
        <strain evidence="3">N237</strain>
    </source>
</reference>
<accession>A0ABY4R1V0</accession>
<evidence type="ECO:0000313" key="3">
    <source>
        <dbReference type="EMBL" id="UQX89292.1"/>
    </source>
</evidence>
<dbReference type="Gene3D" id="1.10.10.10">
    <property type="entry name" value="Winged helix-like DNA-binding domain superfamily/Winged helix DNA-binding domain"/>
    <property type="match status" value="1"/>
</dbReference>
<keyword evidence="4" id="KW-1185">Reference proteome</keyword>
<proteinExistence type="predicted"/>
<dbReference type="SUPFAM" id="SSF52172">
    <property type="entry name" value="CheY-like"/>
    <property type="match status" value="1"/>
</dbReference>
<dbReference type="Proteomes" id="UP001056336">
    <property type="component" value="Chromosome"/>
</dbReference>
<dbReference type="InterPro" id="IPR036388">
    <property type="entry name" value="WH-like_DNA-bd_sf"/>
</dbReference>
<name>A0ABY4R1V0_9ACTN</name>
<feature type="region of interest" description="Disordered" evidence="1">
    <location>
        <begin position="72"/>
        <end position="95"/>
    </location>
</feature>
<dbReference type="PROSITE" id="PS50921">
    <property type="entry name" value="ANTAR"/>
    <property type="match status" value="1"/>
</dbReference>
<gene>
    <name evidence="3" type="ORF">M6D93_04630</name>
</gene>
<dbReference type="EMBL" id="CP097332">
    <property type="protein sequence ID" value="UQX89292.1"/>
    <property type="molecule type" value="Genomic_DNA"/>
</dbReference>
<dbReference type="SMART" id="SM01012">
    <property type="entry name" value="ANTAR"/>
    <property type="match status" value="1"/>
</dbReference>
<dbReference type="InterPro" id="IPR005561">
    <property type="entry name" value="ANTAR"/>
</dbReference>
<dbReference type="PROSITE" id="PS51257">
    <property type="entry name" value="PROKAR_LIPOPROTEIN"/>
    <property type="match status" value="1"/>
</dbReference>
<dbReference type="InterPro" id="IPR011006">
    <property type="entry name" value="CheY-like_superfamily"/>
</dbReference>
<evidence type="ECO:0000256" key="1">
    <source>
        <dbReference type="SAM" id="MobiDB-lite"/>
    </source>
</evidence>
<reference evidence="3" key="1">
    <citation type="journal article" date="2018" name="Int. J. Syst. Evol. Microbiol.">
        <title>Jatrophihabitans telluris sp. nov., isolated from sediment soil of lava forest wetlands and the emended description of the genus Jatrophihabitans.</title>
        <authorList>
            <person name="Lee K.C."/>
            <person name="Suh M.K."/>
            <person name="Eom M.K."/>
            <person name="Kim K.K."/>
            <person name="Kim J.S."/>
            <person name="Kim D.S."/>
            <person name="Ko S.H."/>
            <person name="Shin Y.K."/>
            <person name="Lee J.S."/>
        </authorList>
    </citation>
    <scope>NUCLEOTIDE SEQUENCE</scope>
    <source>
        <strain evidence="3">N237</strain>
    </source>
</reference>
<sequence length="225" mass="24157">MLRAPGYAHLVASVEPAVVFSSLASACVPELADECHVTLVEDDGVAYRISMPATANCLDTAIEDVGDVPPPWAAQHTGPGTLRTPIASPRADGERRYRGSVVHRWLDGHPPTAAQMHAALLLVDLAVVLVARERLSEQLRHRAETTENLRQAVLTSREIGAALGILMVTHKATQDEAFALLRSYSQHTHRKLRDVAADVVLSGSLPAQVRLRGPLSAGPGPRDGR</sequence>